<evidence type="ECO:0000256" key="4">
    <source>
        <dbReference type="PROSITE-ProRule" id="PRU00335"/>
    </source>
</evidence>
<evidence type="ECO:0000313" key="6">
    <source>
        <dbReference type="EMBL" id="ANP48295.1"/>
    </source>
</evidence>
<dbReference type="PANTHER" id="PTHR47506:SF7">
    <property type="entry name" value="TRANSCRIPTIONAL REGULATORY PROTEIN"/>
    <property type="match status" value="1"/>
</dbReference>
<evidence type="ECO:0000256" key="1">
    <source>
        <dbReference type="ARBA" id="ARBA00023015"/>
    </source>
</evidence>
<dbReference type="SUPFAM" id="SSF46689">
    <property type="entry name" value="Homeodomain-like"/>
    <property type="match status" value="1"/>
</dbReference>
<dbReference type="EMBL" id="CP016279">
    <property type="protein sequence ID" value="ANP48295.1"/>
    <property type="molecule type" value="Genomic_DNA"/>
</dbReference>
<dbReference type="PROSITE" id="PS50977">
    <property type="entry name" value="HTH_TETR_2"/>
    <property type="match status" value="1"/>
</dbReference>
<dbReference type="AlphaFoldDB" id="A0A1B1AP44"/>
<proteinExistence type="predicted"/>
<feature type="DNA-binding region" description="H-T-H motif" evidence="4">
    <location>
        <begin position="29"/>
        <end position="48"/>
    </location>
</feature>
<dbReference type="Gene3D" id="1.10.357.10">
    <property type="entry name" value="Tetracycline Repressor, domain 2"/>
    <property type="match status" value="1"/>
</dbReference>
<gene>
    <name evidence="6" type="ORF">AVL59_00755</name>
    <name evidence="7" type="ORF">J2Z21_003719</name>
</gene>
<keyword evidence="1" id="KW-0805">Transcription regulation</keyword>
<dbReference type="PANTHER" id="PTHR47506">
    <property type="entry name" value="TRANSCRIPTIONAL REGULATORY PROTEIN"/>
    <property type="match status" value="1"/>
</dbReference>
<evidence type="ECO:0000313" key="7">
    <source>
        <dbReference type="EMBL" id="MBP2050769.1"/>
    </source>
</evidence>
<dbReference type="PRINTS" id="PR00455">
    <property type="entry name" value="HTHTETR"/>
</dbReference>
<protein>
    <submittedName>
        <fullName evidence="7">AcrR family transcriptional regulator</fullName>
    </submittedName>
</protein>
<evidence type="ECO:0000259" key="5">
    <source>
        <dbReference type="PROSITE" id="PS50977"/>
    </source>
</evidence>
<accession>A0A1B1AP44</accession>
<dbReference type="RefSeq" id="WP_067299281.1">
    <property type="nucleotide sequence ID" value="NZ_CP016279.1"/>
</dbReference>
<evidence type="ECO:0000256" key="3">
    <source>
        <dbReference type="ARBA" id="ARBA00023163"/>
    </source>
</evidence>
<feature type="domain" description="HTH tetR-type" evidence="5">
    <location>
        <begin position="6"/>
        <end position="66"/>
    </location>
</feature>
<dbReference type="InterPro" id="IPR001647">
    <property type="entry name" value="HTH_TetR"/>
</dbReference>
<dbReference type="Pfam" id="PF00440">
    <property type="entry name" value="TetR_N"/>
    <property type="match status" value="1"/>
</dbReference>
<name>A0A1B1AP44_9ACTN</name>
<organism evidence="6 8">
    <name type="scientific">Streptomyces griseochromogenes</name>
    <dbReference type="NCBI Taxonomy" id="68214"/>
    <lineage>
        <taxon>Bacteria</taxon>
        <taxon>Bacillati</taxon>
        <taxon>Actinomycetota</taxon>
        <taxon>Actinomycetes</taxon>
        <taxon>Kitasatosporales</taxon>
        <taxon>Streptomycetaceae</taxon>
        <taxon>Streptomyces</taxon>
    </lineage>
</organism>
<keyword evidence="2 4" id="KW-0238">DNA-binding</keyword>
<evidence type="ECO:0000313" key="8">
    <source>
        <dbReference type="Proteomes" id="UP000092659"/>
    </source>
</evidence>
<dbReference type="EMBL" id="JAGGLP010000007">
    <property type="protein sequence ID" value="MBP2050769.1"/>
    <property type="molecule type" value="Genomic_DNA"/>
</dbReference>
<evidence type="ECO:0000313" key="9">
    <source>
        <dbReference type="Proteomes" id="UP001519309"/>
    </source>
</evidence>
<keyword evidence="3" id="KW-0804">Transcription</keyword>
<sequence length="161" mass="17867">MRLTFHERREAVLGAAVTEFARGGLHGTAMDRIAERAGISQPYLFRLFPNKRALFEAAFVRSFRRSAELYAQAAGDLRGEAALDAMARARERLLDEGGFPQLRLHAVTAVLPAGDPGLTTCVRRCWSELRTTIEERTGAAPERVRAFLAEELLLVVERTLG</sequence>
<dbReference type="InterPro" id="IPR009057">
    <property type="entry name" value="Homeodomain-like_sf"/>
</dbReference>
<dbReference type="Proteomes" id="UP000092659">
    <property type="component" value="Chromosome"/>
</dbReference>
<reference evidence="7 9" key="2">
    <citation type="submission" date="2021-03" db="EMBL/GenBank/DDBJ databases">
        <title>Genomic Encyclopedia of Type Strains, Phase IV (KMG-IV): sequencing the most valuable type-strain genomes for metagenomic binning, comparative biology and taxonomic classification.</title>
        <authorList>
            <person name="Goeker M."/>
        </authorList>
    </citation>
    <scope>NUCLEOTIDE SEQUENCE [LARGE SCALE GENOMIC DNA]</scope>
    <source>
        <strain evidence="7 9">DSM 40499</strain>
    </source>
</reference>
<keyword evidence="9" id="KW-1185">Reference proteome</keyword>
<dbReference type="KEGG" id="sgs:AVL59_00755"/>
<dbReference type="STRING" id="68214.AVL59_00755"/>
<dbReference type="Proteomes" id="UP001519309">
    <property type="component" value="Unassembled WGS sequence"/>
</dbReference>
<reference evidence="6 8" key="1">
    <citation type="submission" date="2016-06" db="EMBL/GenBank/DDBJ databases">
        <title>Complete genome sequence of Streptomyces griseochromogenes ATCC 14511, the Blasticidin S producer.</title>
        <authorList>
            <person name="Wu L."/>
        </authorList>
    </citation>
    <scope>NUCLEOTIDE SEQUENCE [LARGE SCALE GENOMIC DNA]</scope>
    <source>
        <strain evidence="6 8">ATCC 14511</strain>
    </source>
</reference>
<dbReference type="GO" id="GO:0003677">
    <property type="term" value="F:DNA binding"/>
    <property type="evidence" value="ECO:0007669"/>
    <property type="project" value="UniProtKB-UniRule"/>
</dbReference>
<evidence type="ECO:0000256" key="2">
    <source>
        <dbReference type="ARBA" id="ARBA00023125"/>
    </source>
</evidence>